<dbReference type="InterPro" id="IPR001128">
    <property type="entry name" value="Cyt_P450"/>
</dbReference>
<comment type="subcellular location">
    <subcellularLocation>
        <location evidence="2">Membrane</location>
        <topology evidence="2">Single-pass membrane protein</topology>
    </subcellularLocation>
</comment>
<sequence length="447" mass="50561">MDTHNAISYSSVPPWALVGLALLISTLALVYGWRIRTKRLPVPPGPKPWPIIGNALQLPKEKEWLTYQDWSHEYGSDVLYFTSWGRSHVLINSAQAAAELLEKRSTLYSGRPRMPMLNELIGFEWDFAFMPYDDEWKDTRKAFTQHFRPTAAVKYRPIETQKTRELLRDLLETPEDFVELMRLLSGKIIMGLTYGIDVQKTDDPYVSAAQRALRGMNEAGNVGTYLVDFIPALKYVPEWFPGARFRREAREWRVDAEGMVSAPFNAVKSAVENGNAVPSMLHSMLEAVGEDTDSYRRRVIANAAAAAYEGGSETVGHLICNIEDRLKRAMLHDPVVYPDPDRFMPERFLTDKGELDPDVPEPAAAFGFGRRVCPGMYMASDSLWITAASLLWAFRIEKPKDRKNEGPDCTGEYTFGLVSYPVPFECAFNPRSDNVIPLVYSATEDNI</sequence>
<dbReference type="AlphaFoldDB" id="A0A4S4KQZ3"/>
<comment type="cofactor">
    <cofactor evidence="1 13">
        <name>heme</name>
        <dbReference type="ChEBI" id="CHEBI:30413"/>
    </cofactor>
</comment>
<keyword evidence="10 13" id="KW-0408">Iron</keyword>
<evidence type="ECO:0000313" key="16">
    <source>
        <dbReference type="EMBL" id="THH00834.1"/>
    </source>
</evidence>
<dbReference type="GO" id="GO:0004497">
    <property type="term" value="F:monooxygenase activity"/>
    <property type="evidence" value="ECO:0007669"/>
    <property type="project" value="UniProtKB-KW"/>
</dbReference>
<feature type="binding site" description="axial binding residue" evidence="13">
    <location>
        <position position="373"/>
    </location>
    <ligand>
        <name>heme</name>
        <dbReference type="ChEBI" id="CHEBI:30413"/>
    </ligand>
    <ligandPart>
        <name>Fe</name>
        <dbReference type="ChEBI" id="CHEBI:18248"/>
    </ligandPart>
</feature>
<dbReference type="PRINTS" id="PR00463">
    <property type="entry name" value="EP450I"/>
</dbReference>
<evidence type="ECO:0000256" key="1">
    <source>
        <dbReference type="ARBA" id="ARBA00001971"/>
    </source>
</evidence>
<keyword evidence="17" id="KW-1185">Reference proteome</keyword>
<accession>A0A4S4KQZ3</accession>
<evidence type="ECO:0008006" key="18">
    <source>
        <dbReference type="Google" id="ProtNLM"/>
    </source>
</evidence>
<evidence type="ECO:0000256" key="5">
    <source>
        <dbReference type="ARBA" id="ARBA00022617"/>
    </source>
</evidence>
<feature type="transmembrane region" description="Helical" evidence="15">
    <location>
        <begin position="12"/>
        <end position="33"/>
    </location>
</feature>
<dbReference type="GO" id="GO:0005506">
    <property type="term" value="F:iron ion binding"/>
    <property type="evidence" value="ECO:0007669"/>
    <property type="project" value="InterPro"/>
</dbReference>
<dbReference type="Proteomes" id="UP000309038">
    <property type="component" value="Unassembled WGS sequence"/>
</dbReference>
<evidence type="ECO:0000256" key="14">
    <source>
        <dbReference type="RuleBase" id="RU000461"/>
    </source>
</evidence>
<reference evidence="16 17" key="1">
    <citation type="submission" date="2019-02" db="EMBL/GenBank/DDBJ databases">
        <title>Genome sequencing of the rare red list fungi Phlebia centrifuga.</title>
        <authorList>
            <person name="Buettner E."/>
            <person name="Kellner H."/>
        </authorList>
    </citation>
    <scope>NUCLEOTIDE SEQUENCE [LARGE SCALE GENOMIC DNA]</scope>
    <source>
        <strain evidence="16 17">DSM 108282</strain>
    </source>
</reference>
<evidence type="ECO:0000256" key="6">
    <source>
        <dbReference type="ARBA" id="ARBA00022692"/>
    </source>
</evidence>
<protein>
    <recommendedName>
        <fullName evidence="18">Cytochrome P450</fullName>
    </recommendedName>
</protein>
<dbReference type="Pfam" id="PF00067">
    <property type="entry name" value="p450"/>
    <property type="match status" value="2"/>
</dbReference>
<dbReference type="InterPro" id="IPR050364">
    <property type="entry name" value="Cytochrome_P450_fung"/>
</dbReference>
<dbReference type="InterPro" id="IPR017972">
    <property type="entry name" value="Cyt_P450_CS"/>
</dbReference>
<evidence type="ECO:0000256" key="11">
    <source>
        <dbReference type="ARBA" id="ARBA00023033"/>
    </source>
</evidence>
<evidence type="ECO:0000256" key="2">
    <source>
        <dbReference type="ARBA" id="ARBA00004167"/>
    </source>
</evidence>
<evidence type="ECO:0000313" key="17">
    <source>
        <dbReference type="Proteomes" id="UP000309038"/>
    </source>
</evidence>
<keyword evidence="6 15" id="KW-0812">Transmembrane</keyword>
<keyword evidence="7 13" id="KW-0479">Metal-binding</keyword>
<keyword evidence="11 14" id="KW-0503">Monooxygenase</keyword>
<dbReference type="PROSITE" id="PS00086">
    <property type="entry name" value="CYTOCHROME_P450"/>
    <property type="match status" value="1"/>
</dbReference>
<evidence type="ECO:0000256" key="8">
    <source>
        <dbReference type="ARBA" id="ARBA00022989"/>
    </source>
</evidence>
<gene>
    <name evidence="16" type="ORF">EW026_g1765</name>
</gene>
<organism evidence="16 17">
    <name type="scientific">Hermanssonia centrifuga</name>
    <dbReference type="NCBI Taxonomy" id="98765"/>
    <lineage>
        <taxon>Eukaryota</taxon>
        <taxon>Fungi</taxon>
        <taxon>Dikarya</taxon>
        <taxon>Basidiomycota</taxon>
        <taxon>Agaricomycotina</taxon>
        <taxon>Agaricomycetes</taxon>
        <taxon>Polyporales</taxon>
        <taxon>Meruliaceae</taxon>
        <taxon>Hermanssonia</taxon>
    </lineage>
</organism>
<comment type="similarity">
    <text evidence="4 14">Belongs to the cytochrome P450 family.</text>
</comment>
<evidence type="ECO:0000256" key="9">
    <source>
        <dbReference type="ARBA" id="ARBA00023002"/>
    </source>
</evidence>
<dbReference type="Gene3D" id="1.10.630.10">
    <property type="entry name" value="Cytochrome P450"/>
    <property type="match status" value="2"/>
</dbReference>
<comment type="caution">
    <text evidence="16">The sequence shown here is derived from an EMBL/GenBank/DDBJ whole genome shotgun (WGS) entry which is preliminary data.</text>
</comment>
<dbReference type="InterPro" id="IPR036396">
    <property type="entry name" value="Cyt_P450_sf"/>
</dbReference>
<dbReference type="SUPFAM" id="SSF48264">
    <property type="entry name" value="Cytochrome P450"/>
    <property type="match status" value="1"/>
</dbReference>
<dbReference type="PANTHER" id="PTHR46300">
    <property type="entry name" value="P450, PUTATIVE (EUROFUNG)-RELATED-RELATED"/>
    <property type="match status" value="1"/>
</dbReference>
<dbReference type="InterPro" id="IPR002401">
    <property type="entry name" value="Cyt_P450_E_grp-I"/>
</dbReference>
<dbReference type="EMBL" id="SGPJ01000039">
    <property type="protein sequence ID" value="THH00834.1"/>
    <property type="molecule type" value="Genomic_DNA"/>
</dbReference>
<keyword evidence="9 14" id="KW-0560">Oxidoreductase</keyword>
<evidence type="ECO:0000256" key="4">
    <source>
        <dbReference type="ARBA" id="ARBA00010617"/>
    </source>
</evidence>
<keyword evidence="8 15" id="KW-1133">Transmembrane helix</keyword>
<keyword evidence="12 15" id="KW-0472">Membrane</keyword>
<name>A0A4S4KQZ3_9APHY</name>
<dbReference type="GO" id="GO:0016020">
    <property type="term" value="C:membrane"/>
    <property type="evidence" value="ECO:0007669"/>
    <property type="project" value="UniProtKB-SubCell"/>
</dbReference>
<evidence type="ECO:0000256" key="10">
    <source>
        <dbReference type="ARBA" id="ARBA00023004"/>
    </source>
</evidence>
<evidence type="ECO:0000256" key="12">
    <source>
        <dbReference type="ARBA" id="ARBA00023136"/>
    </source>
</evidence>
<evidence type="ECO:0000256" key="13">
    <source>
        <dbReference type="PIRSR" id="PIRSR602401-1"/>
    </source>
</evidence>
<evidence type="ECO:0000256" key="15">
    <source>
        <dbReference type="SAM" id="Phobius"/>
    </source>
</evidence>
<proteinExistence type="inferred from homology"/>
<dbReference type="GO" id="GO:0016705">
    <property type="term" value="F:oxidoreductase activity, acting on paired donors, with incorporation or reduction of molecular oxygen"/>
    <property type="evidence" value="ECO:0007669"/>
    <property type="project" value="InterPro"/>
</dbReference>
<evidence type="ECO:0000256" key="3">
    <source>
        <dbReference type="ARBA" id="ARBA00005179"/>
    </source>
</evidence>
<evidence type="ECO:0000256" key="7">
    <source>
        <dbReference type="ARBA" id="ARBA00022723"/>
    </source>
</evidence>
<comment type="pathway">
    <text evidence="3">Secondary metabolite biosynthesis.</text>
</comment>
<dbReference type="PANTHER" id="PTHR46300:SF7">
    <property type="entry name" value="P450, PUTATIVE (EUROFUNG)-RELATED"/>
    <property type="match status" value="1"/>
</dbReference>
<keyword evidence="5 13" id="KW-0349">Heme</keyword>
<dbReference type="GO" id="GO:0020037">
    <property type="term" value="F:heme binding"/>
    <property type="evidence" value="ECO:0007669"/>
    <property type="project" value="InterPro"/>
</dbReference>